<feature type="domain" description="ApeI dehydratase-like" evidence="2">
    <location>
        <begin position="448"/>
        <end position="546"/>
    </location>
</feature>
<dbReference type="InterPro" id="IPR045851">
    <property type="entry name" value="AMP-bd_C_sf"/>
</dbReference>
<name>A0A0K1XEN0_9GAMM</name>
<evidence type="ECO:0000259" key="1">
    <source>
        <dbReference type="Pfam" id="PF00501"/>
    </source>
</evidence>
<dbReference type="SUPFAM" id="SSF56801">
    <property type="entry name" value="Acetyl-CoA synthetase-like"/>
    <property type="match status" value="1"/>
</dbReference>
<dbReference type="Pfam" id="PF22818">
    <property type="entry name" value="ApeI-like"/>
    <property type="match status" value="1"/>
</dbReference>
<dbReference type="PANTHER" id="PTHR44394:SF1">
    <property type="entry name" value="BETA-ALANINE-ACTIVATING ENZYME"/>
    <property type="match status" value="1"/>
</dbReference>
<reference evidence="3 4" key="1">
    <citation type="journal article" date="2015" name="Genome Announc.">
        <title>Genome Sequences of Oblitimonas alkaliphila gen. nov. sp. nov. (Proposed), a Novel Bacterium of the Pseudomonadaceae Family.</title>
        <authorList>
            <person name="Lauer A.C."/>
            <person name="Nicholson A.C."/>
            <person name="Humrighouse B.W."/>
            <person name="Emery B."/>
            <person name="Drobish A."/>
            <person name="Juieng P."/>
            <person name="Loparev V."/>
            <person name="McQuiston J.R."/>
        </authorList>
    </citation>
    <scope>NUCLEOTIDE SEQUENCE [LARGE SCALE GENOMIC DNA]</scope>
    <source>
        <strain evidence="3 4">E5571</strain>
    </source>
</reference>
<protein>
    <submittedName>
        <fullName evidence="3">Uncharacterized protein</fullName>
    </submittedName>
</protein>
<dbReference type="InterPro" id="IPR054545">
    <property type="entry name" value="ApeI-like"/>
</dbReference>
<dbReference type="InterPro" id="IPR042099">
    <property type="entry name" value="ANL_N_sf"/>
</dbReference>
<evidence type="ECO:0000313" key="4">
    <source>
        <dbReference type="Proteomes" id="UP000063953"/>
    </source>
</evidence>
<dbReference type="EMBL" id="CP012365">
    <property type="protein sequence ID" value="AKX59617.1"/>
    <property type="molecule type" value="Genomic_DNA"/>
</dbReference>
<dbReference type="Gene3D" id="3.30.300.30">
    <property type="match status" value="1"/>
</dbReference>
<dbReference type="PATRIC" id="fig|1698449.3.peg.1307"/>
<dbReference type="InterPro" id="IPR052091">
    <property type="entry name" value="Beta-ala_Activ/Resist"/>
</dbReference>
<evidence type="ECO:0000313" key="3">
    <source>
        <dbReference type="EMBL" id="AKX59617.1"/>
    </source>
</evidence>
<dbReference type="Pfam" id="PF00501">
    <property type="entry name" value="AMP-binding"/>
    <property type="match status" value="1"/>
</dbReference>
<sequence length="552" mass="60992">MKWIDLSSLLQITQYNAADYRLPLAKQALGFAGYLQQQPNITQVAAHLDDAFALAVVLLGAWNQGIKVILPSNVQSHTISQLSTDELMWVTCKQQLEKISINPVKANKINTDRPLLELSTSGSTGQPKRIEKSIAQLVNELKILEETWGRDLQPDTLVMGSVQPQHIYGLLFRLLWPLCAGRPLLNAALPFPEELQQHTLNSTANSVIWISSPALLKRLGSNLDWAALSKKVKCIFSSGGPLPEKARQALIDESNITPIEVYGSSETGGIAWRQGGALWTPFAGVTLAVSAQGALQVSSPWITENYQQTADAITLQADGQFSLGQRLDRIVKLEEKRIALPFVEQCLEQNPLIAEARVGVINQGRMSLGALIVLTAQGLHALRNQGRAAVVQQLRQGLHAYLEPIALPRRWCLVSELPVNAQGKISQVVINQLLAEQRAKLPEMIEITTDGDQAQLQLIIPPDLVYFSGHFPKAPVVPGVVQIDWAQQLAAMHLGLRGVFQGMEVIKFQQLLRPGDRVCLDLRFDQAKRKLYFRFFAETSVYASGRILLSDE</sequence>
<gene>
    <name evidence="3" type="ORF">AKN88_06515</name>
</gene>
<dbReference type="AlphaFoldDB" id="A0A0K1XEN0"/>
<dbReference type="GO" id="GO:0043041">
    <property type="term" value="P:amino acid activation for nonribosomal peptide biosynthetic process"/>
    <property type="evidence" value="ECO:0007669"/>
    <property type="project" value="TreeGrafter"/>
</dbReference>
<keyword evidence="4" id="KW-1185">Reference proteome</keyword>
<accession>A0A0K1XEN0</accession>
<dbReference type="SUPFAM" id="SSF54637">
    <property type="entry name" value="Thioesterase/thiol ester dehydrase-isomerase"/>
    <property type="match status" value="1"/>
</dbReference>
<dbReference type="CDD" id="cd00493">
    <property type="entry name" value="FabA_FabZ"/>
    <property type="match status" value="1"/>
</dbReference>
<proteinExistence type="predicted"/>
<organism evidence="3 4">
    <name type="scientific">Thiopseudomonas alkaliphila</name>
    <dbReference type="NCBI Taxonomy" id="1697053"/>
    <lineage>
        <taxon>Bacteria</taxon>
        <taxon>Pseudomonadati</taxon>
        <taxon>Pseudomonadota</taxon>
        <taxon>Gammaproteobacteria</taxon>
        <taxon>Pseudomonadales</taxon>
        <taxon>Pseudomonadaceae</taxon>
        <taxon>Thiopseudomonas</taxon>
    </lineage>
</organism>
<evidence type="ECO:0000259" key="2">
    <source>
        <dbReference type="Pfam" id="PF22818"/>
    </source>
</evidence>
<feature type="domain" description="AMP-dependent synthetase/ligase" evidence="1">
    <location>
        <begin position="91"/>
        <end position="274"/>
    </location>
</feature>
<dbReference type="Gene3D" id="3.10.129.10">
    <property type="entry name" value="Hotdog Thioesterase"/>
    <property type="match status" value="1"/>
</dbReference>
<dbReference type="Proteomes" id="UP000063953">
    <property type="component" value="Chromosome"/>
</dbReference>
<dbReference type="Gene3D" id="3.40.50.12780">
    <property type="entry name" value="N-terminal domain of ligase-like"/>
    <property type="match status" value="1"/>
</dbReference>
<dbReference type="RefSeq" id="WP_053100784.1">
    <property type="nucleotide sequence ID" value="NZ_CP012365.1"/>
</dbReference>
<dbReference type="PANTHER" id="PTHR44394">
    <property type="entry name" value="BETA-ALANINE-ACTIVATING ENZYME"/>
    <property type="match status" value="1"/>
</dbReference>
<dbReference type="InterPro" id="IPR000873">
    <property type="entry name" value="AMP-dep_synth/lig_dom"/>
</dbReference>
<dbReference type="InterPro" id="IPR029069">
    <property type="entry name" value="HotDog_dom_sf"/>
</dbReference>